<dbReference type="InterPro" id="IPR041069">
    <property type="entry name" value="FeoB_Cyto"/>
</dbReference>
<dbReference type="GO" id="GO:0005886">
    <property type="term" value="C:plasma membrane"/>
    <property type="evidence" value="ECO:0007669"/>
    <property type="project" value="TreeGrafter"/>
</dbReference>
<feature type="transmembrane region" description="Helical" evidence="5">
    <location>
        <begin position="472"/>
        <end position="492"/>
    </location>
</feature>
<dbReference type="InterPro" id="IPR005225">
    <property type="entry name" value="Small_GTP-bd"/>
</dbReference>
<keyword evidence="5" id="KW-1133">Transmembrane helix</keyword>
<keyword evidence="4" id="KW-0479">Metal-binding</keyword>
<feature type="transmembrane region" description="Helical" evidence="5">
    <location>
        <begin position="361"/>
        <end position="386"/>
    </location>
</feature>
<dbReference type="InterPro" id="IPR027417">
    <property type="entry name" value="P-loop_NTPase"/>
</dbReference>
<feature type="binding site" evidence="3">
    <location>
        <begin position="56"/>
        <end position="59"/>
    </location>
    <ligand>
        <name>GTP</name>
        <dbReference type="ChEBI" id="CHEBI:37565"/>
        <label>3</label>
    </ligand>
</feature>
<evidence type="ECO:0000256" key="5">
    <source>
        <dbReference type="SAM" id="Phobius"/>
    </source>
</evidence>
<feature type="transmembrane region" description="Helical" evidence="5">
    <location>
        <begin position="283"/>
        <end position="304"/>
    </location>
</feature>
<dbReference type="NCBIfam" id="TIGR00231">
    <property type="entry name" value="small_GTP"/>
    <property type="match status" value="1"/>
</dbReference>
<dbReference type="GO" id="GO:0005525">
    <property type="term" value="F:GTP binding"/>
    <property type="evidence" value="ECO:0007669"/>
    <property type="project" value="UniProtKB-KW"/>
</dbReference>
<feature type="transmembrane region" description="Helical" evidence="5">
    <location>
        <begin position="592"/>
        <end position="614"/>
    </location>
</feature>
<proteinExistence type="predicted"/>
<feature type="transmembrane region" description="Helical" evidence="5">
    <location>
        <begin position="406"/>
        <end position="430"/>
    </location>
</feature>
<dbReference type="EMBL" id="DTCK01000008">
    <property type="protein sequence ID" value="HGQ35222.1"/>
    <property type="molecule type" value="Genomic_DNA"/>
</dbReference>
<dbReference type="PANTHER" id="PTHR43185">
    <property type="entry name" value="FERROUS IRON TRANSPORT PROTEIN B"/>
    <property type="match status" value="1"/>
</dbReference>
<keyword evidence="3" id="KW-0547">Nucleotide-binding</keyword>
<evidence type="ECO:0000256" key="2">
    <source>
        <dbReference type="NCBIfam" id="TIGR00437"/>
    </source>
</evidence>
<dbReference type="PRINTS" id="PR00326">
    <property type="entry name" value="GTP1OBG"/>
</dbReference>
<evidence type="ECO:0000256" key="3">
    <source>
        <dbReference type="PIRSR" id="PIRSR603373-1"/>
    </source>
</evidence>
<evidence type="ECO:0000256" key="1">
    <source>
        <dbReference type="ARBA" id="ARBA00031200"/>
    </source>
</evidence>
<dbReference type="InterPro" id="IPR030389">
    <property type="entry name" value="G_FEOB_dom"/>
</dbReference>
<dbReference type="InterPro" id="IPR050860">
    <property type="entry name" value="FeoB_GTPase"/>
</dbReference>
<dbReference type="GO" id="GO:0046872">
    <property type="term" value="F:metal ion binding"/>
    <property type="evidence" value="ECO:0007669"/>
    <property type="project" value="UniProtKB-KW"/>
</dbReference>
<evidence type="ECO:0000313" key="7">
    <source>
        <dbReference type="EMBL" id="HGQ35222.1"/>
    </source>
</evidence>
<accession>A0A832FY73</accession>
<keyword evidence="3" id="KW-0342">GTP-binding</keyword>
<comment type="caution">
    <text evidence="7">The sequence shown here is derived from an EMBL/GenBank/DDBJ whole genome shotgun (WGS) entry which is preliminary data.</text>
</comment>
<dbReference type="InterPro" id="IPR003373">
    <property type="entry name" value="Fe2_transport_prot-B"/>
</dbReference>
<feature type="domain" description="FeoB-type G" evidence="6">
    <location>
        <begin position="3"/>
        <end position="165"/>
    </location>
</feature>
<dbReference type="InterPro" id="IPR006073">
    <property type="entry name" value="GTP-bd"/>
</dbReference>
<reference evidence="7" key="1">
    <citation type="journal article" date="2020" name="mSystems">
        <title>Genome- and Community-Level Interaction Insights into Carbon Utilization and Element Cycling Functions of Hydrothermarchaeota in Hydrothermal Sediment.</title>
        <authorList>
            <person name="Zhou Z."/>
            <person name="Liu Y."/>
            <person name="Xu W."/>
            <person name="Pan J."/>
            <person name="Luo Z.H."/>
            <person name="Li M."/>
        </authorList>
    </citation>
    <scope>NUCLEOTIDE SEQUENCE</scope>
    <source>
        <strain evidence="7">SpSt-667</strain>
    </source>
</reference>
<feature type="transmembrane region" description="Helical" evidence="5">
    <location>
        <begin position="668"/>
        <end position="689"/>
    </location>
</feature>
<dbReference type="Gene3D" id="1.10.287.1770">
    <property type="match status" value="1"/>
</dbReference>
<sequence length="690" mass="77206">MSRIVVALIGQPNVGKSTLFNVLAREHVIVTNWPGTTVERHEGRVLYNGYEITLIDLPGVYSLTGLTLEEKISRDFILKNKPDVLIVLADSLELKRTLYLAVEILEFTSKVILAITKVDEAHSRGIHINYELLEKTFKAFIVPISAVKGIGIKSLLEKVINCINNVDEPLVIDYGELEVFIDTITSMLHELASKFRYPMRWIAIKILEGDENLINELKEVNMDIYRRIEEIRLEAMRRFGPDLTALISKKRFEFIESATRNAIIKVNVPRSQGRCAQVFYNPYLAPLISVALLLCIFIVVFIINTGYPLTLLLKHLGFTDAAIWLENHNLNMLIENVLEFVSNTLYNVLGKSIIVQFIVEGVLGGIFALMLFIPLITVVLVILGVFEDSGILTRMAIGLHMFLQKVMFSGHSVFPFSLSLGCNVPGLLATRANLNSFERIRLLMLIPFIPCQARLIIILTFASAIGGTIGTILVPLAYILSFSLVIGFNLVISSLARKQGKEDSAELLLALPPIHKPIPKVVWWFTWFYLKHFIIKVGTIIMFSNVMVWILSNISINLTLTDNINTSLAATLSKYLSPILIPLGITNEYSWIIVFALITGFIAKELFLTTILTITGVESLRQALELLRLNPPSVAALTIFVTLYVPCIATISTIHIESKNYKLTLGTTLLMIIVAFTVSAIVYAFLNIIT</sequence>
<dbReference type="PROSITE" id="PS51711">
    <property type="entry name" value="G_FEOB"/>
    <property type="match status" value="1"/>
</dbReference>
<dbReference type="CDD" id="cd01879">
    <property type="entry name" value="FeoB"/>
    <property type="match status" value="1"/>
</dbReference>
<feature type="binding site" evidence="3">
    <location>
        <begin position="35"/>
        <end position="39"/>
    </location>
    <ligand>
        <name>GTP</name>
        <dbReference type="ChEBI" id="CHEBI:37565"/>
        <label>2</label>
    </ligand>
</feature>
<organism evidence="7">
    <name type="scientific">Ignisphaera aggregans</name>
    <dbReference type="NCBI Taxonomy" id="334771"/>
    <lineage>
        <taxon>Archaea</taxon>
        <taxon>Thermoproteota</taxon>
        <taxon>Thermoprotei</taxon>
        <taxon>Desulfurococcales</taxon>
        <taxon>Desulfurococcaceae</taxon>
        <taxon>Ignisphaera</taxon>
    </lineage>
</organism>
<gene>
    <name evidence="7" type="primary">feoB</name>
    <name evidence="7" type="ORF">ENU41_00890</name>
</gene>
<dbReference type="AlphaFoldDB" id="A0A832FY73"/>
<name>A0A832FY73_9CREN</name>
<dbReference type="PANTHER" id="PTHR43185:SF1">
    <property type="entry name" value="FE(2+) TRANSPORTER FEOB"/>
    <property type="match status" value="1"/>
</dbReference>
<dbReference type="Pfam" id="PF07670">
    <property type="entry name" value="Gate"/>
    <property type="match status" value="2"/>
</dbReference>
<protein>
    <recommendedName>
        <fullName evidence="1 2">Ferrous iron transport protein B</fullName>
    </recommendedName>
</protein>
<dbReference type="GO" id="GO:0015093">
    <property type="term" value="F:ferrous iron transmembrane transporter activity"/>
    <property type="evidence" value="ECO:0007669"/>
    <property type="project" value="UniProtKB-UniRule"/>
</dbReference>
<dbReference type="Pfam" id="PF02421">
    <property type="entry name" value="FeoB_N"/>
    <property type="match status" value="1"/>
</dbReference>
<dbReference type="NCBIfam" id="TIGR00437">
    <property type="entry name" value="feoB"/>
    <property type="match status" value="1"/>
</dbReference>
<keyword evidence="5" id="KW-0472">Membrane</keyword>
<feature type="transmembrane region" description="Helical" evidence="5">
    <location>
        <begin position="533"/>
        <end position="552"/>
    </location>
</feature>
<feature type="binding site" evidence="4">
    <location>
        <position position="21"/>
    </location>
    <ligand>
        <name>Mg(2+)</name>
        <dbReference type="ChEBI" id="CHEBI:18420"/>
        <label>2</label>
    </ligand>
</feature>
<dbReference type="SUPFAM" id="SSF52540">
    <property type="entry name" value="P-loop containing nucleoside triphosphate hydrolases"/>
    <property type="match status" value="1"/>
</dbReference>
<dbReference type="InterPro" id="IPR011642">
    <property type="entry name" value="Gate_dom"/>
</dbReference>
<feature type="binding site" evidence="3">
    <location>
        <begin position="10"/>
        <end position="17"/>
    </location>
    <ligand>
        <name>GTP</name>
        <dbReference type="ChEBI" id="CHEBI:37565"/>
        <label>1</label>
    </ligand>
</feature>
<dbReference type="Gene3D" id="3.40.50.300">
    <property type="entry name" value="P-loop containing nucleotide triphosphate hydrolases"/>
    <property type="match status" value="1"/>
</dbReference>
<keyword evidence="5" id="KW-0812">Transmembrane</keyword>
<feature type="transmembrane region" description="Helical" evidence="5">
    <location>
        <begin position="634"/>
        <end position="656"/>
    </location>
</feature>
<keyword evidence="4" id="KW-0460">Magnesium</keyword>
<dbReference type="Pfam" id="PF17910">
    <property type="entry name" value="FeoB_Cyto"/>
    <property type="match status" value="1"/>
</dbReference>
<evidence type="ECO:0000259" key="6">
    <source>
        <dbReference type="PROSITE" id="PS51711"/>
    </source>
</evidence>
<feature type="transmembrane region" description="Helical" evidence="5">
    <location>
        <begin position="564"/>
        <end position="585"/>
    </location>
</feature>
<feature type="transmembrane region" description="Helical" evidence="5">
    <location>
        <begin position="442"/>
        <end position="466"/>
    </location>
</feature>
<evidence type="ECO:0000256" key="4">
    <source>
        <dbReference type="PIRSR" id="PIRSR603373-2"/>
    </source>
</evidence>